<reference evidence="8 9" key="1">
    <citation type="journal article" date="2022" name="Nat. Plants">
        <title>Genomes of leafy and leafless Platanthera orchids illuminate the evolution of mycoheterotrophy.</title>
        <authorList>
            <person name="Li M.H."/>
            <person name="Liu K.W."/>
            <person name="Li Z."/>
            <person name="Lu H.C."/>
            <person name="Ye Q.L."/>
            <person name="Zhang D."/>
            <person name="Wang J.Y."/>
            <person name="Li Y.F."/>
            <person name="Zhong Z.M."/>
            <person name="Liu X."/>
            <person name="Yu X."/>
            <person name="Liu D.K."/>
            <person name="Tu X.D."/>
            <person name="Liu B."/>
            <person name="Hao Y."/>
            <person name="Liao X.Y."/>
            <person name="Jiang Y.T."/>
            <person name="Sun W.H."/>
            <person name="Chen J."/>
            <person name="Chen Y.Q."/>
            <person name="Ai Y."/>
            <person name="Zhai J.W."/>
            <person name="Wu S.S."/>
            <person name="Zhou Z."/>
            <person name="Hsiao Y.Y."/>
            <person name="Wu W.L."/>
            <person name="Chen Y.Y."/>
            <person name="Lin Y.F."/>
            <person name="Hsu J.L."/>
            <person name="Li C.Y."/>
            <person name="Wang Z.W."/>
            <person name="Zhao X."/>
            <person name="Zhong W.Y."/>
            <person name="Ma X.K."/>
            <person name="Ma L."/>
            <person name="Huang J."/>
            <person name="Chen G.Z."/>
            <person name="Huang M.Z."/>
            <person name="Huang L."/>
            <person name="Peng D.H."/>
            <person name="Luo Y.B."/>
            <person name="Zou S.Q."/>
            <person name="Chen S.P."/>
            <person name="Lan S."/>
            <person name="Tsai W.C."/>
            <person name="Van de Peer Y."/>
            <person name="Liu Z.J."/>
        </authorList>
    </citation>
    <scope>NUCLEOTIDE SEQUENCE [LARGE SCALE GENOMIC DNA]</scope>
    <source>
        <strain evidence="8">Lor287</strain>
    </source>
</reference>
<accession>A0AAP0AZ55</accession>
<evidence type="ECO:0000259" key="7">
    <source>
        <dbReference type="PROSITE" id="PS50066"/>
    </source>
</evidence>
<dbReference type="PRINTS" id="PR00404">
    <property type="entry name" value="MADSDOMAIN"/>
</dbReference>
<dbReference type="InterPro" id="IPR036879">
    <property type="entry name" value="TF_MADSbox_sf"/>
</dbReference>
<dbReference type="PROSITE" id="PS00350">
    <property type="entry name" value="MADS_BOX_1"/>
    <property type="match status" value="1"/>
</dbReference>
<dbReference type="InterPro" id="IPR033896">
    <property type="entry name" value="MEF2-like_N"/>
</dbReference>
<feature type="region of interest" description="Disordered" evidence="6">
    <location>
        <begin position="317"/>
        <end position="336"/>
    </location>
</feature>
<feature type="domain" description="MADS-box" evidence="7">
    <location>
        <begin position="1"/>
        <end position="61"/>
    </location>
</feature>
<gene>
    <name evidence="8" type="primary">MADS13</name>
    <name evidence="8" type="ORF">KSP39_PZI020325</name>
</gene>
<keyword evidence="4" id="KW-0804">Transcription</keyword>
<dbReference type="InterPro" id="IPR050142">
    <property type="entry name" value="MADS-box/MEF2_TF"/>
</dbReference>
<evidence type="ECO:0000256" key="3">
    <source>
        <dbReference type="ARBA" id="ARBA00023125"/>
    </source>
</evidence>
<dbReference type="Proteomes" id="UP001418222">
    <property type="component" value="Unassembled WGS sequence"/>
</dbReference>
<dbReference type="InterPro" id="IPR002100">
    <property type="entry name" value="TF_MADSbox"/>
</dbReference>
<dbReference type="AlphaFoldDB" id="A0AAP0AZ55"/>
<dbReference type="PROSITE" id="PS50066">
    <property type="entry name" value="MADS_BOX_2"/>
    <property type="match status" value="1"/>
</dbReference>
<evidence type="ECO:0000256" key="4">
    <source>
        <dbReference type="ARBA" id="ARBA00023163"/>
    </source>
</evidence>
<proteinExistence type="predicted"/>
<sequence>MGRVKLQIKRIANDTNRQVTFSKRRNGLIKKAYELSVLCDIKIMLIMFSHSGKLSYFAGRHRVEDVLSHYINLPDHERGGVSLNKESLMRTLKKLKCESDMAAQLANPGVVNSKVEELQLEICACQHQLHQLEERLKTFEPDLLTISTLEELESCENNLIEHLARVSERKNDLQNEVISQQFPPFDPSTTSLSMYLPPLPESVHDGFNSDLVQWAQDGPTNFDHPMFPGPDSIMSIRDLGMYDPISSGPNLPMQIDPSVEGNTWHDAYASTELLSALIPSAPFPLIKTTLAMAGPPEHPKVEATSCSHVPREEEATCGGATPMYENSSTIMSDLGH</sequence>
<feature type="compositionally biased region" description="Polar residues" evidence="6">
    <location>
        <begin position="324"/>
        <end position="336"/>
    </location>
</feature>
<dbReference type="SUPFAM" id="SSF55455">
    <property type="entry name" value="SRF-like"/>
    <property type="match status" value="1"/>
</dbReference>
<dbReference type="GO" id="GO:0005634">
    <property type="term" value="C:nucleus"/>
    <property type="evidence" value="ECO:0007669"/>
    <property type="project" value="UniProtKB-SubCell"/>
</dbReference>
<protein>
    <submittedName>
        <fullName evidence="8">MADS-box transcription factor 13</fullName>
    </submittedName>
</protein>
<dbReference type="GO" id="GO:0045944">
    <property type="term" value="P:positive regulation of transcription by RNA polymerase II"/>
    <property type="evidence" value="ECO:0007669"/>
    <property type="project" value="InterPro"/>
</dbReference>
<dbReference type="SMART" id="SM00432">
    <property type="entry name" value="MADS"/>
    <property type="match status" value="1"/>
</dbReference>
<keyword evidence="5" id="KW-0539">Nucleus</keyword>
<dbReference type="GO" id="GO:0046983">
    <property type="term" value="F:protein dimerization activity"/>
    <property type="evidence" value="ECO:0007669"/>
    <property type="project" value="InterPro"/>
</dbReference>
<keyword evidence="9" id="KW-1185">Reference proteome</keyword>
<evidence type="ECO:0000313" key="9">
    <source>
        <dbReference type="Proteomes" id="UP001418222"/>
    </source>
</evidence>
<name>A0AAP0AZ55_9ASPA</name>
<organism evidence="8 9">
    <name type="scientific">Platanthera zijinensis</name>
    <dbReference type="NCBI Taxonomy" id="2320716"/>
    <lineage>
        <taxon>Eukaryota</taxon>
        <taxon>Viridiplantae</taxon>
        <taxon>Streptophyta</taxon>
        <taxon>Embryophyta</taxon>
        <taxon>Tracheophyta</taxon>
        <taxon>Spermatophyta</taxon>
        <taxon>Magnoliopsida</taxon>
        <taxon>Liliopsida</taxon>
        <taxon>Asparagales</taxon>
        <taxon>Orchidaceae</taxon>
        <taxon>Orchidoideae</taxon>
        <taxon>Orchideae</taxon>
        <taxon>Orchidinae</taxon>
        <taxon>Platanthera</taxon>
    </lineage>
</organism>
<evidence type="ECO:0000256" key="2">
    <source>
        <dbReference type="ARBA" id="ARBA00023015"/>
    </source>
</evidence>
<dbReference type="Pfam" id="PF00319">
    <property type="entry name" value="SRF-TF"/>
    <property type="match status" value="1"/>
</dbReference>
<keyword evidence="2" id="KW-0805">Transcription regulation</keyword>
<dbReference type="CDD" id="cd00265">
    <property type="entry name" value="MADS_MEF2_like"/>
    <property type="match status" value="1"/>
</dbReference>
<evidence type="ECO:0000313" key="8">
    <source>
        <dbReference type="EMBL" id="KAK8921102.1"/>
    </source>
</evidence>
<dbReference type="PANTHER" id="PTHR48019">
    <property type="entry name" value="SERUM RESPONSE FACTOR HOMOLOG"/>
    <property type="match status" value="1"/>
</dbReference>
<dbReference type="FunFam" id="3.40.1810.10:FF:000028">
    <property type="entry name" value="Agamous-like MADS-box protein AGL66 isoform A"/>
    <property type="match status" value="1"/>
</dbReference>
<evidence type="ECO:0000256" key="1">
    <source>
        <dbReference type="ARBA" id="ARBA00004123"/>
    </source>
</evidence>
<keyword evidence="3" id="KW-0238">DNA-binding</keyword>
<comment type="subcellular location">
    <subcellularLocation>
        <location evidence="1">Nucleus</location>
    </subcellularLocation>
</comment>
<evidence type="ECO:0000256" key="6">
    <source>
        <dbReference type="SAM" id="MobiDB-lite"/>
    </source>
</evidence>
<dbReference type="GO" id="GO:0000977">
    <property type="term" value="F:RNA polymerase II transcription regulatory region sequence-specific DNA binding"/>
    <property type="evidence" value="ECO:0007669"/>
    <property type="project" value="InterPro"/>
</dbReference>
<dbReference type="EMBL" id="JBBWWQ010000018">
    <property type="protein sequence ID" value="KAK8921102.1"/>
    <property type="molecule type" value="Genomic_DNA"/>
</dbReference>
<dbReference type="Gene3D" id="3.40.1810.10">
    <property type="entry name" value="Transcription factor, MADS-box"/>
    <property type="match status" value="1"/>
</dbReference>
<comment type="caution">
    <text evidence="8">The sequence shown here is derived from an EMBL/GenBank/DDBJ whole genome shotgun (WGS) entry which is preliminary data.</text>
</comment>
<evidence type="ECO:0000256" key="5">
    <source>
        <dbReference type="ARBA" id="ARBA00023242"/>
    </source>
</evidence>